<organism evidence="3 4">
    <name type="scientific">Cecembia lonarensis (strain CCUG 58316 / KCTC 22772 / LW9)</name>
    <dbReference type="NCBI Taxonomy" id="1225176"/>
    <lineage>
        <taxon>Bacteria</taxon>
        <taxon>Pseudomonadati</taxon>
        <taxon>Bacteroidota</taxon>
        <taxon>Cytophagia</taxon>
        <taxon>Cytophagales</taxon>
        <taxon>Cyclobacteriaceae</taxon>
        <taxon>Cecembia</taxon>
    </lineage>
</organism>
<reference evidence="3 4" key="1">
    <citation type="journal article" date="2012" name="J. Bacteriol.">
        <title>Draft Genome Sequence of Cecembia lonarensis Strain LW9T, Isolated from Lonar Lake, a Haloalkaline Lake in India.</title>
        <authorList>
            <person name="Shivaji S."/>
            <person name="Ara S."/>
            <person name="Singh A."/>
            <person name="Pinnaka A.K."/>
        </authorList>
    </citation>
    <scope>NUCLEOTIDE SEQUENCE [LARGE SCALE GENOMIC DNA]</scope>
    <source>
        <strain evidence="3 4">LW9</strain>
    </source>
</reference>
<proteinExistence type="predicted"/>
<keyword evidence="1" id="KW-1133">Transmembrane helix</keyword>
<feature type="transmembrane region" description="Helical" evidence="1">
    <location>
        <begin position="6"/>
        <end position="24"/>
    </location>
</feature>
<dbReference type="AlphaFoldDB" id="K1LVN1"/>
<keyword evidence="1" id="KW-0812">Transmembrane</keyword>
<keyword evidence="4" id="KW-1185">Reference proteome</keyword>
<name>K1LVN1_CECL9</name>
<feature type="transmembrane region" description="Helical" evidence="1">
    <location>
        <begin position="36"/>
        <end position="52"/>
    </location>
</feature>
<protein>
    <recommendedName>
        <fullName evidence="2">Ig-like domain-containing protein</fullName>
    </recommendedName>
</protein>
<keyword evidence="1" id="KW-0472">Membrane</keyword>
<dbReference type="EMBL" id="AMGM01000065">
    <property type="protein sequence ID" value="EKB48184.1"/>
    <property type="molecule type" value="Genomic_DNA"/>
</dbReference>
<dbReference type="InterPro" id="IPR044023">
    <property type="entry name" value="Ig_7"/>
</dbReference>
<gene>
    <name evidence="3" type="ORF">B879_03220</name>
</gene>
<sequence>MFFANYILFFVFYLLYSTFSYYFKHIHMRTLNFARGLNWVWVLALAAFFFTACNQMDGLEPDGKTLEENSANELFRLSPFGDGLENARVIGPVFVPDGTGGNVSCTDAATTLGVEGSFTSFPAGGTGGNDFNGSTFASAWPDGFTITVREGKYVDWKFESDEFCLTNLIVIVKGGPGANAYYFEGVTSGTDLRSPNNPGGQIADLSNLRICYNLEKKPDAPIVEGAEDCFEEGLVLRATSNDAPAGYTVQWYTKNDQGEFVPVPGNDPKLDKVGTIDYYAAFVNGCSSDISEKPATLTIWALPAAPKSKGDQEEEACDFKKLTASVEVAPGTKIVWYDAPTGGNVVENPSLVYDEAKGGTQTVTFYAEAVNTETECVSATRTAVKLTLNPCPPSDCWTGESATGKGSPFPTGSSTWFEWNTRQQLIDGVDLVYGRNLVPIGRVTLSGGKITVTLNEGIRFAQDADGKTVSGALKVIASNTQFTSFSGFRGALSNATINGNTATISVPDRPFYFVHGDIERIIECSVED</sequence>
<evidence type="ECO:0000259" key="2">
    <source>
        <dbReference type="Pfam" id="PF19081"/>
    </source>
</evidence>
<dbReference type="Pfam" id="PF19081">
    <property type="entry name" value="Ig_7"/>
    <property type="match status" value="1"/>
</dbReference>
<comment type="caution">
    <text evidence="3">The sequence shown here is derived from an EMBL/GenBank/DDBJ whole genome shotgun (WGS) entry which is preliminary data.</text>
</comment>
<evidence type="ECO:0000313" key="4">
    <source>
        <dbReference type="Proteomes" id="UP000004478"/>
    </source>
</evidence>
<accession>K1LVN1</accession>
<feature type="domain" description="Ig-like" evidence="2">
    <location>
        <begin position="303"/>
        <end position="390"/>
    </location>
</feature>
<evidence type="ECO:0000256" key="1">
    <source>
        <dbReference type="SAM" id="Phobius"/>
    </source>
</evidence>
<evidence type="ECO:0000313" key="3">
    <source>
        <dbReference type="EMBL" id="EKB48184.1"/>
    </source>
</evidence>
<dbReference type="Proteomes" id="UP000004478">
    <property type="component" value="Unassembled WGS sequence"/>
</dbReference>